<proteinExistence type="predicted"/>
<evidence type="ECO:0000256" key="1">
    <source>
        <dbReference type="SAM" id="MobiDB-lite"/>
    </source>
</evidence>
<evidence type="ECO:0000313" key="3">
    <source>
        <dbReference type="EMBL" id="MTR82736.1"/>
    </source>
</evidence>
<feature type="compositionally biased region" description="Basic residues" evidence="1">
    <location>
        <begin position="231"/>
        <end position="244"/>
    </location>
</feature>
<protein>
    <submittedName>
        <fullName evidence="3">FHA domain-containing protein</fullName>
    </submittedName>
</protein>
<dbReference type="InterPro" id="IPR050923">
    <property type="entry name" value="Cell_Proc_Reg/RNA_Proc"/>
</dbReference>
<dbReference type="Gene3D" id="2.60.200.20">
    <property type="match status" value="1"/>
</dbReference>
<dbReference type="Pfam" id="PF00498">
    <property type="entry name" value="FHA"/>
    <property type="match status" value="1"/>
</dbReference>
<dbReference type="InterPro" id="IPR045962">
    <property type="entry name" value="DUF6382"/>
</dbReference>
<evidence type="ECO:0000313" key="4">
    <source>
        <dbReference type="Proteomes" id="UP000446657"/>
    </source>
</evidence>
<organism evidence="3 4">
    <name type="scientific">Roseburia faecis</name>
    <dbReference type="NCBI Taxonomy" id="301302"/>
    <lineage>
        <taxon>Bacteria</taxon>
        <taxon>Bacillati</taxon>
        <taxon>Bacillota</taxon>
        <taxon>Clostridia</taxon>
        <taxon>Lachnospirales</taxon>
        <taxon>Lachnospiraceae</taxon>
        <taxon>Roseburia</taxon>
    </lineage>
</organism>
<dbReference type="CDD" id="cd00060">
    <property type="entry name" value="FHA"/>
    <property type="match status" value="1"/>
</dbReference>
<dbReference type="PROSITE" id="PS50006">
    <property type="entry name" value="FHA_DOMAIN"/>
    <property type="match status" value="1"/>
</dbReference>
<feature type="compositionally biased region" description="Basic and acidic residues" evidence="1">
    <location>
        <begin position="200"/>
        <end position="230"/>
    </location>
</feature>
<feature type="region of interest" description="Disordered" evidence="1">
    <location>
        <begin position="182"/>
        <end position="247"/>
    </location>
</feature>
<dbReference type="EMBL" id="WNAL01000034">
    <property type="protein sequence ID" value="MTR82736.1"/>
    <property type="molecule type" value="Genomic_DNA"/>
</dbReference>
<dbReference type="InterPro" id="IPR008984">
    <property type="entry name" value="SMAD_FHA_dom_sf"/>
</dbReference>
<dbReference type="AlphaFoldDB" id="A0A844KQR4"/>
<feature type="domain" description="FHA" evidence="2">
    <location>
        <begin position="347"/>
        <end position="396"/>
    </location>
</feature>
<dbReference type="SUPFAM" id="SSF49879">
    <property type="entry name" value="SMAD/FHA domain"/>
    <property type="match status" value="1"/>
</dbReference>
<name>A0A844KQR4_9FIRM</name>
<evidence type="ECO:0000259" key="2">
    <source>
        <dbReference type="PROSITE" id="PS50006"/>
    </source>
</evidence>
<comment type="caution">
    <text evidence="3">The sequence shown here is derived from an EMBL/GenBank/DDBJ whole genome shotgun (WGS) entry which is preliminary data.</text>
</comment>
<gene>
    <name evidence="3" type="ORF">GMD30_13820</name>
</gene>
<dbReference type="SMART" id="SM00240">
    <property type="entry name" value="FHA"/>
    <property type="match status" value="1"/>
</dbReference>
<dbReference type="Pfam" id="PF19909">
    <property type="entry name" value="DUF6382"/>
    <property type="match status" value="1"/>
</dbReference>
<dbReference type="InterPro" id="IPR000253">
    <property type="entry name" value="FHA_dom"/>
</dbReference>
<reference evidence="3 4" key="1">
    <citation type="journal article" date="2019" name="Nat. Med.">
        <title>A library of human gut bacterial isolates paired with longitudinal multiomics data enables mechanistic microbiome research.</title>
        <authorList>
            <person name="Poyet M."/>
            <person name="Groussin M."/>
            <person name="Gibbons S.M."/>
            <person name="Avila-Pacheco J."/>
            <person name="Jiang X."/>
            <person name="Kearney S.M."/>
            <person name="Perrotta A.R."/>
            <person name="Berdy B."/>
            <person name="Zhao S."/>
            <person name="Lieberman T.D."/>
            <person name="Swanson P.K."/>
            <person name="Smith M."/>
            <person name="Roesemann S."/>
            <person name="Alexander J.E."/>
            <person name="Rich S.A."/>
            <person name="Livny J."/>
            <person name="Vlamakis H."/>
            <person name="Clish C."/>
            <person name="Bullock K."/>
            <person name="Deik A."/>
            <person name="Scott J."/>
            <person name="Pierce K.A."/>
            <person name="Xavier R.J."/>
            <person name="Alm E.J."/>
        </authorList>
    </citation>
    <scope>NUCLEOTIDE SEQUENCE [LARGE SCALE GENOMIC DNA]</scope>
    <source>
        <strain evidence="3 4">BIOML-A1</strain>
    </source>
</reference>
<dbReference type="Proteomes" id="UP000446657">
    <property type="component" value="Unassembled WGS sequence"/>
</dbReference>
<sequence>MINREIVYERNLTGSFMKIAAGIHAGLDEKLMLRRKLPGLLAVEKAYMDGEGQYWYNISGKQSLDMYCRVKEVDISFIEKLIMSICSEMEILEWNLIQTNCLMLDPELIFITNSNQEIIFTVYPGGSGTIETEFQQLMEFLLTKVDHKDTRAVKAAYGIYEKTLLDGYSITDIRDEIVRTRQNEGKKAAVEESGGNGMEKVWREENNQPVVPERKYEDHPDKKRKDETVKRANRKKKEGKKKEGKKKEQKEWIRKLKKLLIEIGLLEEEETEKQVYESYHGSRECLQDTRKLSKSAVVYPEEVIKTVAQPEYRPTVCLNSMTGKVRGMLLYQGAESYEDICVTKKMTRIGYGPDADIQIQADTISQLHARIDHDGETYYIEDLNSTNGTFVNDEPLAYKERRKLNSNDMIRFADVRYRFC</sequence>
<accession>A0A844KQR4</accession>
<dbReference type="PANTHER" id="PTHR23308">
    <property type="entry name" value="NUCLEAR INHIBITOR OF PROTEIN PHOSPHATASE-1"/>
    <property type="match status" value="1"/>
</dbReference>
<dbReference type="RefSeq" id="WP_155177510.1">
    <property type="nucleotide sequence ID" value="NZ_WNAK01000033.1"/>
</dbReference>